<keyword evidence="4" id="KW-1185">Reference proteome</keyword>
<dbReference type="RefSeq" id="WP_058462814.1">
    <property type="nucleotide sequence ID" value="NZ_CAAAHS010000011.1"/>
</dbReference>
<organism evidence="2 4">
    <name type="scientific">Legionella adelaidensis</name>
    <dbReference type="NCBI Taxonomy" id="45056"/>
    <lineage>
        <taxon>Bacteria</taxon>
        <taxon>Pseudomonadati</taxon>
        <taxon>Pseudomonadota</taxon>
        <taxon>Gammaproteobacteria</taxon>
        <taxon>Legionellales</taxon>
        <taxon>Legionellaceae</taxon>
        <taxon>Legionella</taxon>
    </lineage>
</organism>
<sequence>MKNRGFSISEFLISTLLASLIIGALVNHFLSSKEHLEFLIKKTGKSLEQLNLQGLISDSIRNAGFTPCVGLDYLQTIDTRVFKPIPSVLSYEPNNFITRRMNYLFDEIIKFTLPNRVLLHAHVLNKEKPIVIADCFHAEIHQIERIEKIGENDMVILKEPFFFEYQAPAYIGNWIEEYFFIKNASLYYQLQRNDLLSAVIKAVTISWQKSERKLLKVSLIDENDDSLEFYSRVRNS</sequence>
<keyword evidence="1" id="KW-0472">Membrane</keyword>
<evidence type="ECO:0000256" key="1">
    <source>
        <dbReference type="SAM" id="Phobius"/>
    </source>
</evidence>
<reference evidence="3 5" key="2">
    <citation type="submission" date="2018-12" db="EMBL/GenBank/DDBJ databases">
        <authorList>
            <consortium name="Pathogen Informatics"/>
        </authorList>
    </citation>
    <scope>NUCLEOTIDE SEQUENCE [LARGE SCALE GENOMIC DNA]</scope>
    <source>
        <strain evidence="3 5">NCTC12735</strain>
        <plasmid evidence="5">19</plasmid>
    </source>
</reference>
<proteinExistence type="predicted"/>
<reference evidence="2 4" key="1">
    <citation type="submission" date="2015-11" db="EMBL/GenBank/DDBJ databases">
        <title>Identification of large and diverse effector repertoires of 38 Legionella species.</title>
        <authorList>
            <person name="Burstein D."/>
            <person name="Amaro F."/>
            <person name="Zusman T."/>
            <person name="Lifshitz Z."/>
            <person name="Cohen O."/>
            <person name="Gilbert J.A."/>
            <person name="Pupko T."/>
            <person name="Shuman H.A."/>
            <person name="Segal G."/>
        </authorList>
    </citation>
    <scope>NUCLEOTIDE SEQUENCE [LARGE SCALE GENOMIC DNA]</scope>
    <source>
        <strain evidence="2 4">1762-AUS-E</strain>
    </source>
</reference>
<evidence type="ECO:0000313" key="5">
    <source>
        <dbReference type="Proteomes" id="UP000281170"/>
    </source>
</evidence>
<dbReference type="KEGG" id="ladl:NCTC12735_01251"/>
<keyword evidence="1" id="KW-1133">Transmembrane helix</keyword>
<name>A0A0W0R1K3_9GAMM</name>
<evidence type="ECO:0000313" key="2">
    <source>
        <dbReference type="EMBL" id="KTC64933.1"/>
    </source>
</evidence>
<dbReference type="Proteomes" id="UP000054859">
    <property type="component" value="Unassembled WGS sequence"/>
</dbReference>
<dbReference type="OrthoDB" id="5652980at2"/>
<protein>
    <submittedName>
        <fullName evidence="3">Tfp pilus assembly protein PilW</fullName>
    </submittedName>
</protein>
<gene>
    <name evidence="2" type="ORF">Lade_1740</name>
    <name evidence="3" type="ORF">NCTC12735_01251</name>
</gene>
<keyword evidence="1" id="KW-0812">Transmembrane</keyword>
<dbReference type="Proteomes" id="UP000281170">
    <property type="component" value="Plasmid 19"/>
</dbReference>
<feature type="transmembrane region" description="Helical" evidence="1">
    <location>
        <begin position="12"/>
        <end position="30"/>
    </location>
</feature>
<accession>A0A0W0R1K3</accession>
<dbReference type="PATRIC" id="fig|45056.6.peg.1796"/>
<evidence type="ECO:0000313" key="4">
    <source>
        <dbReference type="Proteomes" id="UP000054859"/>
    </source>
</evidence>
<dbReference type="EMBL" id="LR134428">
    <property type="protein sequence ID" value="VEH85616.1"/>
    <property type="molecule type" value="Genomic_DNA"/>
</dbReference>
<dbReference type="AlphaFoldDB" id="A0A0W0R1K3"/>
<keyword evidence="3" id="KW-0614">Plasmid</keyword>
<dbReference type="STRING" id="45056.Lade_1740"/>
<dbReference type="EMBL" id="LNKA01000016">
    <property type="protein sequence ID" value="KTC64933.1"/>
    <property type="molecule type" value="Genomic_DNA"/>
</dbReference>
<geneLocation type="plasmid" evidence="3 5">
    <name>19</name>
</geneLocation>
<evidence type="ECO:0000313" key="3">
    <source>
        <dbReference type="EMBL" id="VEH85616.1"/>
    </source>
</evidence>